<name>A0ABY8RHX4_9FLAO</name>
<dbReference type="EMBL" id="CP124855">
    <property type="protein sequence ID" value="WHF52953.1"/>
    <property type="molecule type" value="Genomic_DNA"/>
</dbReference>
<gene>
    <name evidence="1" type="ORF">QGN23_06655</name>
</gene>
<dbReference type="Proteomes" id="UP001241656">
    <property type="component" value="Chromosome"/>
</dbReference>
<organism evidence="1 2">
    <name type="scientific">Chryseobacterium gotjawalense</name>
    <dbReference type="NCBI Taxonomy" id="3042315"/>
    <lineage>
        <taxon>Bacteria</taxon>
        <taxon>Pseudomonadati</taxon>
        <taxon>Bacteroidota</taxon>
        <taxon>Flavobacteriia</taxon>
        <taxon>Flavobacteriales</taxon>
        <taxon>Weeksellaceae</taxon>
        <taxon>Chryseobacterium group</taxon>
        <taxon>Chryseobacterium</taxon>
    </lineage>
</organism>
<evidence type="ECO:0000313" key="2">
    <source>
        <dbReference type="Proteomes" id="UP001241656"/>
    </source>
</evidence>
<evidence type="ECO:0008006" key="3">
    <source>
        <dbReference type="Google" id="ProtNLM"/>
    </source>
</evidence>
<dbReference type="RefSeq" id="WP_282906211.1">
    <property type="nucleotide sequence ID" value="NZ_CP124855.1"/>
</dbReference>
<accession>A0ABY8RHX4</accession>
<reference evidence="1 2" key="1">
    <citation type="submission" date="2023-05" db="EMBL/GenBank/DDBJ databases">
        <title>Genomic insight into Chryseobacterium sp. wdc7 isolated forest soil (Gotjawal).</title>
        <authorList>
            <person name="Park S.-J."/>
        </authorList>
    </citation>
    <scope>NUCLEOTIDE SEQUENCE [LARGE SCALE GENOMIC DNA]</scope>
    <source>
        <strain evidence="2">wdc7</strain>
    </source>
</reference>
<evidence type="ECO:0000313" key="1">
    <source>
        <dbReference type="EMBL" id="WHF52953.1"/>
    </source>
</evidence>
<proteinExistence type="predicted"/>
<sequence>MKNTIRLIGILGIMITTGLTYHIQAQETNLIKEVKITANDGFTELRNLVAQNFNFTNPNLTEGMMNSEVKFEVTDNGKIANVSVKGDCKYVNQEIQEVMSHLLYQFHDSSKMNKVYILPISVAIASR</sequence>
<keyword evidence="2" id="KW-1185">Reference proteome</keyword>
<protein>
    <recommendedName>
        <fullName evidence="3">TonB C-terminal domain-containing protein</fullName>
    </recommendedName>
</protein>